<dbReference type="PROSITE" id="PS50103">
    <property type="entry name" value="ZF_C3H1"/>
    <property type="match status" value="2"/>
</dbReference>
<name>A0A7J7NN07_9MAGN</name>
<dbReference type="InterPro" id="IPR018957">
    <property type="entry name" value="Znf_C3HC4_RING-type"/>
</dbReference>
<dbReference type="PANTHER" id="PTHR11224">
    <property type="entry name" value="MAKORIN-RELATED"/>
    <property type="match status" value="1"/>
</dbReference>
<dbReference type="AlphaFoldDB" id="A0A7J7NN07"/>
<evidence type="ECO:0000256" key="5">
    <source>
        <dbReference type="PROSITE-ProRule" id="PRU00723"/>
    </source>
</evidence>
<evidence type="ECO:0000256" key="4">
    <source>
        <dbReference type="ARBA" id="ARBA00022833"/>
    </source>
</evidence>
<feature type="zinc finger region" description="C3H1-type" evidence="5">
    <location>
        <begin position="74"/>
        <end position="101"/>
    </location>
</feature>
<gene>
    <name evidence="8" type="ORF">GIB67_018158</name>
</gene>
<feature type="domain" description="C3H1-type" evidence="7">
    <location>
        <begin position="230"/>
        <end position="259"/>
    </location>
</feature>
<feature type="zinc finger region" description="C3H1-type" evidence="5">
    <location>
        <begin position="230"/>
        <end position="259"/>
    </location>
</feature>
<evidence type="ECO:0000256" key="3">
    <source>
        <dbReference type="ARBA" id="ARBA00022771"/>
    </source>
</evidence>
<proteinExistence type="predicted"/>
<feature type="domain" description="RING-type" evidence="6">
    <location>
        <begin position="143"/>
        <end position="201"/>
    </location>
</feature>
<dbReference type="SMART" id="SM00184">
    <property type="entry name" value="RING"/>
    <property type="match status" value="1"/>
</dbReference>
<keyword evidence="1" id="KW-0808">Transferase</keyword>
<dbReference type="InterPro" id="IPR001841">
    <property type="entry name" value="Znf_RING"/>
</dbReference>
<dbReference type="PANTHER" id="PTHR11224:SF43">
    <property type="entry name" value="RING-TYPE E3 UBIQUITIN TRANSFERASE C3H69-RELATED"/>
    <property type="match status" value="1"/>
</dbReference>
<evidence type="ECO:0000313" key="8">
    <source>
        <dbReference type="EMBL" id="KAF6168318.1"/>
    </source>
</evidence>
<dbReference type="Proteomes" id="UP000541444">
    <property type="component" value="Unassembled WGS sequence"/>
</dbReference>
<dbReference type="OrthoDB" id="411372at2759"/>
<dbReference type="InterPro" id="IPR045072">
    <property type="entry name" value="MKRN-like"/>
</dbReference>
<dbReference type="Gene3D" id="3.30.40.10">
    <property type="entry name" value="Zinc/RING finger domain, C3HC4 (zinc finger)"/>
    <property type="match status" value="1"/>
</dbReference>
<evidence type="ECO:0000259" key="7">
    <source>
        <dbReference type="PROSITE" id="PS50103"/>
    </source>
</evidence>
<feature type="domain" description="C3H1-type" evidence="7">
    <location>
        <begin position="74"/>
        <end position="101"/>
    </location>
</feature>
<dbReference type="EMBL" id="JACGCM010000697">
    <property type="protein sequence ID" value="KAF6168318.1"/>
    <property type="molecule type" value="Genomic_DNA"/>
</dbReference>
<keyword evidence="9" id="KW-1185">Reference proteome</keyword>
<dbReference type="PROSITE" id="PS00518">
    <property type="entry name" value="ZF_RING_1"/>
    <property type="match status" value="1"/>
</dbReference>
<dbReference type="Pfam" id="PF00097">
    <property type="entry name" value="zf-C3HC4"/>
    <property type="match status" value="1"/>
</dbReference>
<reference evidence="8 9" key="1">
    <citation type="journal article" date="2020" name="IScience">
        <title>Genome Sequencing of the Endangered Kingdonia uniflora (Circaeasteraceae, Ranunculales) Reveals Potential Mechanisms of Evolutionary Specialization.</title>
        <authorList>
            <person name="Sun Y."/>
            <person name="Deng T."/>
            <person name="Zhang A."/>
            <person name="Moore M.J."/>
            <person name="Landis J.B."/>
            <person name="Lin N."/>
            <person name="Zhang H."/>
            <person name="Zhang X."/>
            <person name="Huang J."/>
            <person name="Zhang X."/>
            <person name="Sun H."/>
            <person name="Wang H."/>
        </authorList>
    </citation>
    <scope>NUCLEOTIDE SEQUENCE [LARGE SCALE GENOMIC DNA]</scope>
    <source>
        <strain evidence="8">TB1705</strain>
        <tissue evidence="8">Leaf</tissue>
    </source>
</reference>
<dbReference type="InterPro" id="IPR013083">
    <property type="entry name" value="Znf_RING/FYVE/PHD"/>
</dbReference>
<organism evidence="8 9">
    <name type="scientific">Kingdonia uniflora</name>
    <dbReference type="NCBI Taxonomy" id="39325"/>
    <lineage>
        <taxon>Eukaryota</taxon>
        <taxon>Viridiplantae</taxon>
        <taxon>Streptophyta</taxon>
        <taxon>Embryophyta</taxon>
        <taxon>Tracheophyta</taxon>
        <taxon>Spermatophyta</taxon>
        <taxon>Magnoliopsida</taxon>
        <taxon>Ranunculales</taxon>
        <taxon>Circaeasteraceae</taxon>
        <taxon>Kingdonia</taxon>
    </lineage>
</organism>
<dbReference type="InterPro" id="IPR000571">
    <property type="entry name" value="Znf_CCCH"/>
</dbReference>
<evidence type="ECO:0000256" key="1">
    <source>
        <dbReference type="ARBA" id="ARBA00022679"/>
    </source>
</evidence>
<evidence type="ECO:0008006" key="10">
    <source>
        <dbReference type="Google" id="ProtNLM"/>
    </source>
</evidence>
<keyword evidence="2 5" id="KW-0479">Metal-binding</keyword>
<dbReference type="GO" id="GO:0061630">
    <property type="term" value="F:ubiquitin protein ligase activity"/>
    <property type="evidence" value="ECO:0007669"/>
    <property type="project" value="InterPro"/>
</dbReference>
<accession>A0A7J7NN07</accession>
<dbReference type="InterPro" id="IPR017907">
    <property type="entry name" value="Znf_RING_CS"/>
</dbReference>
<sequence>MIGGAKQIRYALSIREEHALMEADADTNIAKGNPSLGAPVELSAQSRPFSPPGFLKCNKDSHAQENSNNENVVIAEQPICVFAAAGNCPHGESCPHLHGKLCPTCEKYVLHPYRQNEREEHIRTCERKRKDLETFKLSQEIECSVCLERVLSKPMAAERKFGLLSECDHPFCISCIRSWRSNSPTSGMDVNTALRACPICRKLSYFVIPSAIWYSRQEEKQQIVHNYKAKLRSIDCKHFDYGNGSCPFGTSCFYKHTYQPHRYGHRQHSYGSSGILSDGEEEVDDLDEFAPDIYDWEDFIIQEELEDLNDDDIDTEDDIEEAFLLMQLLALDVSSADEN</sequence>
<dbReference type="CDD" id="cd16521">
    <property type="entry name" value="RING-HC_MKRN"/>
    <property type="match status" value="1"/>
</dbReference>
<evidence type="ECO:0000259" key="6">
    <source>
        <dbReference type="PROSITE" id="PS50089"/>
    </source>
</evidence>
<dbReference type="SMART" id="SM00356">
    <property type="entry name" value="ZnF_C3H1"/>
    <property type="match status" value="2"/>
</dbReference>
<dbReference type="GO" id="GO:0008270">
    <property type="term" value="F:zinc ion binding"/>
    <property type="evidence" value="ECO:0007669"/>
    <property type="project" value="UniProtKB-KW"/>
</dbReference>
<comment type="caution">
    <text evidence="8">The sequence shown here is derived from an EMBL/GenBank/DDBJ whole genome shotgun (WGS) entry which is preliminary data.</text>
</comment>
<protein>
    <recommendedName>
        <fullName evidence="10">RING-type E3 ubiquitin transferase</fullName>
    </recommendedName>
</protein>
<dbReference type="SUPFAM" id="SSF57850">
    <property type="entry name" value="RING/U-box"/>
    <property type="match status" value="1"/>
</dbReference>
<dbReference type="GO" id="GO:0000209">
    <property type="term" value="P:protein polyubiquitination"/>
    <property type="evidence" value="ECO:0007669"/>
    <property type="project" value="InterPro"/>
</dbReference>
<evidence type="ECO:0000313" key="9">
    <source>
        <dbReference type="Proteomes" id="UP000541444"/>
    </source>
</evidence>
<keyword evidence="3 5" id="KW-0863">Zinc-finger</keyword>
<evidence type="ECO:0000256" key="2">
    <source>
        <dbReference type="ARBA" id="ARBA00022723"/>
    </source>
</evidence>
<dbReference type="PROSITE" id="PS50089">
    <property type="entry name" value="ZF_RING_2"/>
    <property type="match status" value="1"/>
</dbReference>
<keyword evidence="4 5" id="KW-0862">Zinc</keyword>